<gene>
    <name evidence="1" type="ORF">HMPREF9498_03072</name>
</gene>
<sequence>MLKRKVGIITGVFCSALLLTGCGKSAKDEFIQGIGNQNAQESGVWDFSMSISDMKFSQEDSAQTNPMIGMLITQIKDASLSGKIQVDAKKEKAFNLEMKLKAMGMDVPISLVGSLDNEGKEPKLYLATDMMEYIVAVADSMTDGAIDSSQLDTEKLKGKYIDLLAMNEESTKEWQDTIKEYQESEKERKQSAKEYKEFLEGLDKDTFEKKGDTITHTFTKKELQKLIKITTETSEKGKEQDPFEKIKDVSAKVSVNTKENKTNMLINVKPQQDKNVDMGLESLSSKISITQKAKKATISMPKKENILSEQEVEKIFSDSTSMTGLSTEDTTVAINQ</sequence>
<comment type="caution">
    <text evidence="1">The sequence shown here is derived from an EMBL/GenBank/DDBJ whole genome shotgun (WGS) entry which is preliminary data.</text>
</comment>
<reference evidence="1 2" key="1">
    <citation type="submission" date="2010-07" db="EMBL/GenBank/DDBJ databases">
        <authorList>
            <person name="Sid Ahmed O."/>
        </authorList>
    </citation>
    <scope>NUCLEOTIDE SEQUENCE [LARGE SCALE GENOMIC DNA]</scope>
    <source>
        <strain evidence="1 2">TX4248</strain>
    </source>
</reference>
<dbReference type="HOGENOM" id="CLU_825717_0_0_9"/>
<name>A0A125W1F8_ENTFL</name>
<protein>
    <recommendedName>
        <fullName evidence="3">Lipoprotein</fullName>
    </recommendedName>
</protein>
<dbReference type="Proteomes" id="UP000004846">
    <property type="component" value="Unassembled WGS sequence"/>
</dbReference>
<dbReference type="EMBL" id="AEBR01000110">
    <property type="protein sequence ID" value="EFM81133.1"/>
    <property type="molecule type" value="Genomic_DNA"/>
</dbReference>
<accession>A0A125W1F8</accession>
<evidence type="ECO:0000313" key="2">
    <source>
        <dbReference type="Proteomes" id="UP000004846"/>
    </source>
</evidence>
<organism evidence="1 2">
    <name type="scientific">Enterococcus faecalis TX4248</name>
    <dbReference type="NCBI Taxonomy" id="749495"/>
    <lineage>
        <taxon>Bacteria</taxon>
        <taxon>Bacillati</taxon>
        <taxon>Bacillota</taxon>
        <taxon>Bacilli</taxon>
        <taxon>Lactobacillales</taxon>
        <taxon>Enterococcaceae</taxon>
        <taxon>Enterococcus</taxon>
    </lineage>
</organism>
<dbReference type="PROSITE" id="PS51257">
    <property type="entry name" value="PROKAR_LIPOPROTEIN"/>
    <property type="match status" value="1"/>
</dbReference>
<dbReference type="AlphaFoldDB" id="A0A125W1F8"/>
<dbReference type="RefSeq" id="WP_002357550.1">
    <property type="nucleotide sequence ID" value="NZ_GL454489.1"/>
</dbReference>
<evidence type="ECO:0008006" key="3">
    <source>
        <dbReference type="Google" id="ProtNLM"/>
    </source>
</evidence>
<proteinExistence type="predicted"/>
<evidence type="ECO:0000313" key="1">
    <source>
        <dbReference type="EMBL" id="EFM81133.1"/>
    </source>
</evidence>